<dbReference type="AlphaFoldDB" id="A0A4S8MSE2"/>
<dbReference type="OrthoDB" id="3160134at2759"/>
<proteinExistence type="predicted"/>
<feature type="compositionally biased region" description="Polar residues" evidence="1">
    <location>
        <begin position="480"/>
        <end position="494"/>
    </location>
</feature>
<protein>
    <submittedName>
        <fullName evidence="2">Uncharacterized protein</fullName>
    </submittedName>
</protein>
<dbReference type="EMBL" id="ML179045">
    <property type="protein sequence ID" value="THV05945.1"/>
    <property type="molecule type" value="Genomic_DNA"/>
</dbReference>
<sequence length="500" mass="55620">MSRAASKKTKSKGARTKSRGTTKSKKKTTQVARSTEPSPNPNEQPEGNENNSSEEEESDGHVNSKRKSMSNITKSLINKRQRRVSLPESDLEYFRSAARRFSATYSPYIDWYQVIYAGLEHVDDLIESGHAYLPQDQASLDTLKELYKELASVVPDMASLLEQVVDDGAVDGLITSMNLAASAAISQDIRELKSSILVYAREHLEIEHFSPPIKEDGSKADTRGWHHPQIGRLLCTPIKLPKFLKNPEQFCTLVIEGGIRINHQQFPSCFYQDGGAAASQGKDFVLEHLLRSQLLAKVFVNIYFGKATADDFTDGEPESRFRVKRSGKAYRYNIQEITYRHIAYTSLLLRHSLSASDDWRTDDGAVVKQSAFDAVIALFEIPKLMDEEFNTQLLKEWNEMFGWMLPTGEEARGLSSDDDEDSSLNMIQALVRRKRNAAIANTPSSSKSSGNTTSTGSGHKANHDPNRSSDHMSSRDTSHGDSTNIPPTDNSVDNSAPVAP</sequence>
<dbReference type="Pfam" id="PF20414">
    <property type="entry name" value="DUF6698"/>
    <property type="match status" value="1"/>
</dbReference>
<accession>A0A4S8MSE2</accession>
<evidence type="ECO:0000313" key="2">
    <source>
        <dbReference type="EMBL" id="THV05945.1"/>
    </source>
</evidence>
<dbReference type="Proteomes" id="UP000297245">
    <property type="component" value="Unassembled WGS sequence"/>
</dbReference>
<evidence type="ECO:0000256" key="1">
    <source>
        <dbReference type="SAM" id="MobiDB-lite"/>
    </source>
</evidence>
<organism evidence="2 3">
    <name type="scientific">Dendrothele bispora (strain CBS 962.96)</name>
    <dbReference type="NCBI Taxonomy" id="1314807"/>
    <lineage>
        <taxon>Eukaryota</taxon>
        <taxon>Fungi</taxon>
        <taxon>Dikarya</taxon>
        <taxon>Basidiomycota</taxon>
        <taxon>Agaricomycotina</taxon>
        <taxon>Agaricomycetes</taxon>
        <taxon>Agaricomycetidae</taxon>
        <taxon>Agaricales</taxon>
        <taxon>Agaricales incertae sedis</taxon>
        <taxon>Dendrothele</taxon>
    </lineage>
</organism>
<evidence type="ECO:0000313" key="3">
    <source>
        <dbReference type="Proteomes" id="UP000297245"/>
    </source>
</evidence>
<dbReference type="InterPro" id="IPR046521">
    <property type="entry name" value="DUF6698"/>
</dbReference>
<name>A0A4S8MSE2_DENBC</name>
<keyword evidence="3" id="KW-1185">Reference proteome</keyword>
<reference evidence="2 3" key="1">
    <citation type="journal article" date="2019" name="Nat. Ecol. Evol.">
        <title>Megaphylogeny resolves global patterns of mushroom evolution.</title>
        <authorList>
            <person name="Varga T."/>
            <person name="Krizsan K."/>
            <person name="Foldi C."/>
            <person name="Dima B."/>
            <person name="Sanchez-Garcia M."/>
            <person name="Sanchez-Ramirez S."/>
            <person name="Szollosi G.J."/>
            <person name="Szarkandi J.G."/>
            <person name="Papp V."/>
            <person name="Albert L."/>
            <person name="Andreopoulos W."/>
            <person name="Angelini C."/>
            <person name="Antonin V."/>
            <person name="Barry K.W."/>
            <person name="Bougher N.L."/>
            <person name="Buchanan P."/>
            <person name="Buyck B."/>
            <person name="Bense V."/>
            <person name="Catcheside P."/>
            <person name="Chovatia M."/>
            <person name="Cooper J."/>
            <person name="Damon W."/>
            <person name="Desjardin D."/>
            <person name="Finy P."/>
            <person name="Geml J."/>
            <person name="Haridas S."/>
            <person name="Hughes K."/>
            <person name="Justo A."/>
            <person name="Karasinski D."/>
            <person name="Kautmanova I."/>
            <person name="Kiss B."/>
            <person name="Kocsube S."/>
            <person name="Kotiranta H."/>
            <person name="LaButti K.M."/>
            <person name="Lechner B.E."/>
            <person name="Liimatainen K."/>
            <person name="Lipzen A."/>
            <person name="Lukacs Z."/>
            <person name="Mihaltcheva S."/>
            <person name="Morgado L.N."/>
            <person name="Niskanen T."/>
            <person name="Noordeloos M.E."/>
            <person name="Ohm R.A."/>
            <person name="Ortiz-Santana B."/>
            <person name="Ovrebo C."/>
            <person name="Racz N."/>
            <person name="Riley R."/>
            <person name="Savchenko A."/>
            <person name="Shiryaev A."/>
            <person name="Soop K."/>
            <person name="Spirin V."/>
            <person name="Szebenyi C."/>
            <person name="Tomsovsky M."/>
            <person name="Tulloss R.E."/>
            <person name="Uehling J."/>
            <person name="Grigoriev I.V."/>
            <person name="Vagvolgyi C."/>
            <person name="Papp T."/>
            <person name="Martin F.M."/>
            <person name="Miettinen O."/>
            <person name="Hibbett D.S."/>
            <person name="Nagy L.G."/>
        </authorList>
    </citation>
    <scope>NUCLEOTIDE SEQUENCE [LARGE SCALE GENOMIC DNA]</scope>
    <source>
        <strain evidence="2 3">CBS 962.96</strain>
    </source>
</reference>
<gene>
    <name evidence="2" type="ORF">K435DRAFT_849402</name>
</gene>
<feature type="region of interest" description="Disordered" evidence="1">
    <location>
        <begin position="1"/>
        <end position="81"/>
    </location>
</feature>
<feature type="compositionally biased region" description="Low complexity" evidence="1">
    <location>
        <begin position="444"/>
        <end position="458"/>
    </location>
</feature>
<feature type="compositionally biased region" description="Basic and acidic residues" evidence="1">
    <location>
        <begin position="461"/>
        <end position="479"/>
    </location>
</feature>
<feature type="compositionally biased region" description="Basic residues" evidence="1">
    <location>
        <begin position="1"/>
        <end position="28"/>
    </location>
</feature>
<feature type="region of interest" description="Disordered" evidence="1">
    <location>
        <begin position="437"/>
        <end position="500"/>
    </location>
</feature>
<feature type="compositionally biased region" description="Low complexity" evidence="1">
    <location>
        <begin position="41"/>
        <end position="51"/>
    </location>
</feature>